<accession>A0A9D2MLN4</accession>
<evidence type="ECO:0000313" key="6">
    <source>
        <dbReference type="Proteomes" id="UP000823921"/>
    </source>
</evidence>
<feature type="region of interest" description="Disordered" evidence="2">
    <location>
        <begin position="22"/>
        <end position="63"/>
    </location>
</feature>
<evidence type="ECO:0000256" key="1">
    <source>
        <dbReference type="ARBA" id="ARBA00022801"/>
    </source>
</evidence>
<dbReference type="EMBL" id="DWXO01000069">
    <property type="protein sequence ID" value="HJB80681.1"/>
    <property type="molecule type" value="Genomic_DNA"/>
</dbReference>
<dbReference type="GO" id="GO:0009253">
    <property type="term" value="P:peptidoglycan catabolic process"/>
    <property type="evidence" value="ECO:0007669"/>
    <property type="project" value="InterPro"/>
</dbReference>
<dbReference type="Pfam" id="PF01520">
    <property type="entry name" value="Amidase_3"/>
    <property type="match status" value="1"/>
</dbReference>
<dbReference type="GO" id="GO:0008745">
    <property type="term" value="F:N-acetylmuramoyl-L-alanine amidase activity"/>
    <property type="evidence" value="ECO:0007669"/>
    <property type="project" value="InterPro"/>
</dbReference>
<proteinExistence type="predicted"/>
<protein>
    <submittedName>
        <fullName evidence="5">N-acetylmuramoyl-L-alanine amidase</fullName>
    </submittedName>
</protein>
<dbReference type="PANTHER" id="PTHR30404">
    <property type="entry name" value="N-ACETYLMURAMOYL-L-ALANINE AMIDASE"/>
    <property type="match status" value="1"/>
</dbReference>
<keyword evidence="3" id="KW-0732">Signal</keyword>
<comment type="caution">
    <text evidence="5">The sequence shown here is derived from an EMBL/GenBank/DDBJ whole genome shotgun (WGS) entry which is preliminary data.</text>
</comment>
<keyword evidence="1" id="KW-0378">Hydrolase</keyword>
<dbReference type="SMART" id="SM00646">
    <property type="entry name" value="Ami_3"/>
    <property type="match status" value="1"/>
</dbReference>
<feature type="chain" id="PRO_5038744989" evidence="3">
    <location>
        <begin position="22"/>
        <end position="275"/>
    </location>
</feature>
<feature type="signal peptide" evidence="3">
    <location>
        <begin position="1"/>
        <end position="21"/>
    </location>
</feature>
<dbReference type="AlphaFoldDB" id="A0A9D2MLN4"/>
<dbReference type="GO" id="GO:0030288">
    <property type="term" value="C:outer membrane-bounded periplasmic space"/>
    <property type="evidence" value="ECO:0007669"/>
    <property type="project" value="TreeGrafter"/>
</dbReference>
<evidence type="ECO:0000256" key="2">
    <source>
        <dbReference type="SAM" id="MobiDB-lite"/>
    </source>
</evidence>
<dbReference type="SUPFAM" id="SSF53187">
    <property type="entry name" value="Zn-dependent exopeptidases"/>
    <property type="match status" value="1"/>
</dbReference>
<sequence length="275" mass="28901">MRRLCCLALLAALLCTGCAGPGGGQPASTPTPVATPSAEPTPTPTPEPTPTPTPEPTPTPLPLEGAVICVDPGHCVTPLTGTGQRELVSPLSDETKYLFGGGTAGANQTEEQLNLAVGLQLRDALEALGAQVVMTREVSEITLGGIDRCRIAQEAGADVHISIHANGWTDPDYNGAMVLVPYGDLLGTPSIVEESARLGELMIEAVCEHTGAKNLGTVQRSDLTAFNFSTIPCVFIEMGFMTNPREDALMETPEYQAKIVDGMVESLLAWYGVEE</sequence>
<evidence type="ECO:0000259" key="4">
    <source>
        <dbReference type="SMART" id="SM00646"/>
    </source>
</evidence>
<dbReference type="PANTHER" id="PTHR30404:SF0">
    <property type="entry name" value="N-ACETYLMURAMOYL-L-ALANINE AMIDASE AMIC"/>
    <property type="match status" value="1"/>
</dbReference>
<feature type="compositionally biased region" description="Low complexity" evidence="2">
    <location>
        <begin position="26"/>
        <end position="38"/>
    </location>
</feature>
<name>A0A9D2MLN4_9FIRM</name>
<dbReference type="InterPro" id="IPR002508">
    <property type="entry name" value="MurNAc-LAA_cat"/>
</dbReference>
<gene>
    <name evidence="5" type="ORF">H9712_06830</name>
</gene>
<feature type="domain" description="MurNAc-LAA" evidence="4">
    <location>
        <begin position="149"/>
        <end position="268"/>
    </location>
</feature>
<dbReference type="Proteomes" id="UP000823921">
    <property type="component" value="Unassembled WGS sequence"/>
</dbReference>
<feature type="compositionally biased region" description="Pro residues" evidence="2">
    <location>
        <begin position="39"/>
        <end position="61"/>
    </location>
</feature>
<organism evidence="5 6">
    <name type="scientific">Candidatus Flavonifractor intestinigallinarum</name>
    <dbReference type="NCBI Taxonomy" id="2838586"/>
    <lineage>
        <taxon>Bacteria</taxon>
        <taxon>Bacillati</taxon>
        <taxon>Bacillota</taxon>
        <taxon>Clostridia</taxon>
        <taxon>Eubacteriales</taxon>
        <taxon>Oscillospiraceae</taxon>
        <taxon>Flavonifractor</taxon>
    </lineage>
</organism>
<dbReference type="CDD" id="cd02696">
    <property type="entry name" value="MurNAc-LAA"/>
    <property type="match status" value="1"/>
</dbReference>
<reference evidence="5" key="2">
    <citation type="submission" date="2021-04" db="EMBL/GenBank/DDBJ databases">
        <authorList>
            <person name="Gilroy R."/>
        </authorList>
    </citation>
    <scope>NUCLEOTIDE SEQUENCE</scope>
    <source>
        <strain evidence="5">CHK192-8294</strain>
    </source>
</reference>
<reference evidence="5" key="1">
    <citation type="journal article" date="2021" name="PeerJ">
        <title>Extensive microbial diversity within the chicken gut microbiome revealed by metagenomics and culture.</title>
        <authorList>
            <person name="Gilroy R."/>
            <person name="Ravi A."/>
            <person name="Getino M."/>
            <person name="Pursley I."/>
            <person name="Horton D.L."/>
            <person name="Alikhan N.F."/>
            <person name="Baker D."/>
            <person name="Gharbi K."/>
            <person name="Hall N."/>
            <person name="Watson M."/>
            <person name="Adriaenssens E.M."/>
            <person name="Foster-Nyarko E."/>
            <person name="Jarju S."/>
            <person name="Secka A."/>
            <person name="Antonio M."/>
            <person name="Oren A."/>
            <person name="Chaudhuri R.R."/>
            <person name="La Ragione R."/>
            <person name="Hildebrand F."/>
            <person name="Pallen M.J."/>
        </authorList>
    </citation>
    <scope>NUCLEOTIDE SEQUENCE</scope>
    <source>
        <strain evidence="5">CHK192-8294</strain>
    </source>
</reference>
<evidence type="ECO:0000256" key="3">
    <source>
        <dbReference type="SAM" id="SignalP"/>
    </source>
</evidence>
<dbReference type="Gene3D" id="3.40.630.40">
    <property type="entry name" value="Zn-dependent exopeptidases"/>
    <property type="match status" value="1"/>
</dbReference>
<evidence type="ECO:0000313" key="5">
    <source>
        <dbReference type="EMBL" id="HJB80681.1"/>
    </source>
</evidence>
<dbReference type="InterPro" id="IPR050695">
    <property type="entry name" value="N-acetylmuramoyl_amidase_3"/>
</dbReference>